<protein>
    <submittedName>
        <fullName evidence="1">G9202 protein</fullName>
    </submittedName>
</protein>
<dbReference type="Proteomes" id="UP001497392">
    <property type="component" value="Unassembled WGS sequence"/>
</dbReference>
<proteinExistence type="predicted"/>
<organism evidence="1 2">
    <name type="scientific">Coccomyxa viridis</name>
    <dbReference type="NCBI Taxonomy" id="1274662"/>
    <lineage>
        <taxon>Eukaryota</taxon>
        <taxon>Viridiplantae</taxon>
        <taxon>Chlorophyta</taxon>
        <taxon>core chlorophytes</taxon>
        <taxon>Trebouxiophyceae</taxon>
        <taxon>Trebouxiophyceae incertae sedis</taxon>
        <taxon>Coccomyxaceae</taxon>
        <taxon>Coccomyxa</taxon>
    </lineage>
</organism>
<keyword evidence="2" id="KW-1185">Reference proteome</keyword>
<reference evidence="1 2" key="1">
    <citation type="submission" date="2024-06" db="EMBL/GenBank/DDBJ databases">
        <authorList>
            <person name="Kraege A."/>
            <person name="Thomma B."/>
        </authorList>
    </citation>
    <scope>NUCLEOTIDE SEQUENCE [LARGE SCALE GENOMIC DNA]</scope>
</reference>
<sequence length="142" mass="15756">MGSTGLPRESPIFLSAKPVLGKAIVVHTEYGVLSDTIAHCEALLLMRGQAYLTQQYDRIRSESMAIDHDAVAVKLSRGEDRDARRQWDDLCDITVLLCAMRKVLTKAPIVTYPGNPEKNAAVRAVPRGPTDRSPSEIHVMEW</sequence>
<name>A0ABP1G2D6_9CHLO</name>
<comment type="caution">
    <text evidence="1">The sequence shown here is derived from an EMBL/GenBank/DDBJ whole genome shotgun (WGS) entry which is preliminary data.</text>
</comment>
<evidence type="ECO:0000313" key="1">
    <source>
        <dbReference type="EMBL" id="CAL5226354.1"/>
    </source>
</evidence>
<evidence type="ECO:0000313" key="2">
    <source>
        <dbReference type="Proteomes" id="UP001497392"/>
    </source>
</evidence>
<accession>A0ABP1G2D6</accession>
<dbReference type="EMBL" id="CAXHTA020000016">
    <property type="protein sequence ID" value="CAL5226354.1"/>
    <property type="molecule type" value="Genomic_DNA"/>
</dbReference>
<gene>
    <name evidence="1" type="primary">g9202</name>
    <name evidence="1" type="ORF">VP750_LOCUS8260</name>
</gene>